<dbReference type="EMBL" id="AP018732">
    <property type="protein sequence ID" value="BBE42861.1"/>
    <property type="molecule type" value="Genomic_DNA"/>
</dbReference>
<dbReference type="InterPro" id="IPR036948">
    <property type="entry name" value="Ribosomal_eL21_sf"/>
</dbReference>
<evidence type="ECO:0000256" key="1">
    <source>
        <dbReference type="ARBA" id="ARBA00008427"/>
    </source>
</evidence>
<dbReference type="KEGG" id="ccai:NAS2_1481"/>
<protein>
    <submittedName>
        <fullName evidence="4">LSU ribosomal protein L21e</fullName>
    </submittedName>
</protein>
<dbReference type="GO" id="GO:1990904">
    <property type="term" value="C:ribonucleoprotein complex"/>
    <property type="evidence" value="ECO:0007669"/>
    <property type="project" value="UniProtKB-KW"/>
</dbReference>
<proteinExistence type="inferred from homology"/>
<dbReference type="SUPFAM" id="SSF50104">
    <property type="entry name" value="Translation proteins SH3-like domain"/>
    <property type="match status" value="1"/>
</dbReference>
<gene>
    <name evidence="4" type="ORF">NAS2_1481</name>
</gene>
<reference evidence="4 5" key="1">
    <citation type="journal article" date="2019" name="ISME J.">
        <title>Isolation and characterization of a thermophilic sulfur- and iron-reducing thaumarchaeote from a terrestrial acidic hot spring.</title>
        <authorList>
            <person name="Kato S."/>
            <person name="Itoh T."/>
            <person name="Yuki M."/>
            <person name="Nagamori M."/>
            <person name="Ohnishi M."/>
            <person name="Uematsu K."/>
            <person name="Suzuki K."/>
            <person name="Takashina T."/>
            <person name="Ohkuma M."/>
        </authorList>
    </citation>
    <scope>NUCLEOTIDE SEQUENCE [LARGE SCALE GENOMIC DNA]</scope>
    <source>
        <strain evidence="4 5">NAS-02</strain>
    </source>
</reference>
<keyword evidence="5" id="KW-1185">Reference proteome</keyword>
<dbReference type="PANTHER" id="PTHR20981">
    <property type="entry name" value="60S RIBOSOMAL PROTEIN L21"/>
    <property type="match status" value="1"/>
</dbReference>
<dbReference type="OrthoDB" id="6295at2157"/>
<dbReference type="Gene3D" id="2.30.30.70">
    <property type="entry name" value="Ribosomal protein L21"/>
    <property type="match status" value="1"/>
</dbReference>
<dbReference type="InterPro" id="IPR008991">
    <property type="entry name" value="Translation_prot_SH3-like_sf"/>
</dbReference>
<dbReference type="Proteomes" id="UP000509448">
    <property type="component" value="Chromosome"/>
</dbReference>
<dbReference type="GO" id="GO:0005840">
    <property type="term" value="C:ribosome"/>
    <property type="evidence" value="ECO:0007669"/>
    <property type="project" value="UniProtKB-KW"/>
</dbReference>
<dbReference type="GeneID" id="55585292"/>
<dbReference type="RefSeq" id="WP_174449048.1">
    <property type="nucleotide sequence ID" value="NZ_AP018732.1"/>
</dbReference>
<dbReference type="GO" id="GO:0003735">
    <property type="term" value="F:structural constituent of ribosome"/>
    <property type="evidence" value="ECO:0007669"/>
    <property type="project" value="InterPro"/>
</dbReference>
<dbReference type="InterPro" id="IPR001147">
    <property type="entry name" value="Ribosomal_eL21"/>
</dbReference>
<dbReference type="Pfam" id="PF01157">
    <property type="entry name" value="Ribosomal_L21e"/>
    <property type="match status" value="1"/>
</dbReference>
<evidence type="ECO:0000256" key="2">
    <source>
        <dbReference type="ARBA" id="ARBA00022980"/>
    </source>
</evidence>
<keyword evidence="3" id="KW-0687">Ribonucleoprotein</keyword>
<comment type="similarity">
    <text evidence="1">Belongs to the eukaryotic ribosomal protein eL21 family.</text>
</comment>
<name>A0A4P2VFC4_9ARCH</name>
<evidence type="ECO:0000313" key="5">
    <source>
        <dbReference type="Proteomes" id="UP000509448"/>
    </source>
</evidence>
<evidence type="ECO:0000313" key="4">
    <source>
        <dbReference type="EMBL" id="BBE42861.1"/>
    </source>
</evidence>
<organism evidence="4 5">
    <name type="scientific">Conexivisphaera calida</name>
    <dbReference type="NCBI Taxonomy" id="1874277"/>
    <lineage>
        <taxon>Archaea</taxon>
        <taxon>Nitrososphaerota</taxon>
        <taxon>Conexivisphaeria</taxon>
        <taxon>Conexivisphaerales</taxon>
        <taxon>Conexivisphaeraceae</taxon>
        <taxon>Conexivisphaera</taxon>
    </lineage>
</organism>
<evidence type="ECO:0000256" key="3">
    <source>
        <dbReference type="ARBA" id="ARBA00023274"/>
    </source>
</evidence>
<dbReference type="AlphaFoldDB" id="A0A4P2VFC4"/>
<keyword evidence="2 4" id="KW-0689">Ribosomal protein</keyword>
<accession>A0A4P2VFC4</accession>
<sequence>MPRYKGPRRKTRNIMTMDKPIGLSRLLEDYEPGDRVVIDVNPSQQKGIPHRRYQGRIAIVKEVRRRSLVVEVALSPRKEKVLIVRRDHVVPARA</sequence>
<dbReference type="GO" id="GO:0006412">
    <property type="term" value="P:translation"/>
    <property type="evidence" value="ECO:0007669"/>
    <property type="project" value="InterPro"/>
</dbReference>